<keyword evidence="2" id="KW-1185">Reference proteome</keyword>
<comment type="caution">
    <text evidence="1">The sequence shown here is derived from an EMBL/GenBank/DDBJ whole genome shotgun (WGS) entry which is preliminary data.</text>
</comment>
<gene>
    <name evidence="1" type="ORF">BCR44DRAFT_1216247</name>
</gene>
<dbReference type="EMBL" id="MCFL01000004">
    <property type="protein sequence ID" value="ORZ39823.1"/>
    <property type="molecule type" value="Genomic_DNA"/>
</dbReference>
<name>A0A1Y2I1G8_9FUNG</name>
<evidence type="ECO:0000313" key="1">
    <source>
        <dbReference type="EMBL" id="ORZ39823.1"/>
    </source>
</evidence>
<dbReference type="AlphaFoldDB" id="A0A1Y2I1G8"/>
<dbReference type="Proteomes" id="UP000193411">
    <property type="component" value="Unassembled WGS sequence"/>
</dbReference>
<reference evidence="1 2" key="1">
    <citation type="submission" date="2016-07" db="EMBL/GenBank/DDBJ databases">
        <title>Pervasive Adenine N6-methylation of Active Genes in Fungi.</title>
        <authorList>
            <consortium name="DOE Joint Genome Institute"/>
            <person name="Mondo S.J."/>
            <person name="Dannebaum R.O."/>
            <person name="Kuo R.C."/>
            <person name="Labutti K."/>
            <person name="Haridas S."/>
            <person name="Kuo A."/>
            <person name="Salamov A."/>
            <person name="Ahrendt S.R."/>
            <person name="Lipzen A."/>
            <person name="Sullivan W."/>
            <person name="Andreopoulos W.B."/>
            <person name="Clum A."/>
            <person name="Lindquist E."/>
            <person name="Daum C."/>
            <person name="Ramamoorthy G.K."/>
            <person name="Gryganskyi A."/>
            <person name="Culley D."/>
            <person name="Magnuson J.K."/>
            <person name="James T.Y."/>
            <person name="O'Malley M.A."/>
            <person name="Stajich J.E."/>
            <person name="Spatafora J.W."/>
            <person name="Visel A."/>
            <person name="Grigoriev I.V."/>
        </authorList>
    </citation>
    <scope>NUCLEOTIDE SEQUENCE [LARGE SCALE GENOMIC DNA]</scope>
    <source>
        <strain evidence="1 2">PL171</strain>
    </source>
</reference>
<accession>A0A1Y2I1G8</accession>
<sequence>MSTALSLPLVPSVCFVGRPLVDPSSMDAEICRTAKFERPLQLDYLSPFPHFSDTCLKCRPPVHRSAPLSGQILILSGMNCCSEFHRQSAKAHTSP</sequence>
<organism evidence="1 2">
    <name type="scientific">Catenaria anguillulae PL171</name>
    <dbReference type="NCBI Taxonomy" id="765915"/>
    <lineage>
        <taxon>Eukaryota</taxon>
        <taxon>Fungi</taxon>
        <taxon>Fungi incertae sedis</taxon>
        <taxon>Blastocladiomycota</taxon>
        <taxon>Blastocladiomycetes</taxon>
        <taxon>Blastocladiales</taxon>
        <taxon>Catenariaceae</taxon>
        <taxon>Catenaria</taxon>
    </lineage>
</organism>
<protein>
    <submittedName>
        <fullName evidence="1">Uncharacterized protein</fullName>
    </submittedName>
</protein>
<proteinExistence type="predicted"/>
<evidence type="ECO:0000313" key="2">
    <source>
        <dbReference type="Proteomes" id="UP000193411"/>
    </source>
</evidence>